<protein>
    <recommendedName>
        <fullName evidence="4">F-box domain-containing protein</fullName>
    </recommendedName>
</protein>
<feature type="region of interest" description="Disordered" evidence="1">
    <location>
        <begin position="138"/>
        <end position="188"/>
    </location>
</feature>
<dbReference type="OrthoDB" id="62952at2759"/>
<reference evidence="2" key="1">
    <citation type="journal article" date="2020" name="Stud. Mycol.">
        <title>101 Dothideomycetes genomes: a test case for predicting lifestyles and emergence of pathogens.</title>
        <authorList>
            <person name="Haridas S."/>
            <person name="Albert R."/>
            <person name="Binder M."/>
            <person name="Bloem J."/>
            <person name="Labutti K."/>
            <person name="Salamov A."/>
            <person name="Andreopoulos B."/>
            <person name="Baker S."/>
            <person name="Barry K."/>
            <person name="Bills G."/>
            <person name="Bluhm B."/>
            <person name="Cannon C."/>
            <person name="Castanera R."/>
            <person name="Culley D."/>
            <person name="Daum C."/>
            <person name="Ezra D."/>
            <person name="Gonzalez J."/>
            <person name="Henrissat B."/>
            <person name="Kuo A."/>
            <person name="Liang C."/>
            <person name="Lipzen A."/>
            <person name="Lutzoni F."/>
            <person name="Magnuson J."/>
            <person name="Mondo S."/>
            <person name="Nolan M."/>
            <person name="Ohm R."/>
            <person name="Pangilinan J."/>
            <person name="Park H.-J."/>
            <person name="Ramirez L."/>
            <person name="Alfaro M."/>
            <person name="Sun H."/>
            <person name="Tritt A."/>
            <person name="Yoshinaga Y."/>
            <person name="Zwiers L.-H."/>
            <person name="Turgeon B."/>
            <person name="Goodwin S."/>
            <person name="Spatafora J."/>
            <person name="Crous P."/>
            <person name="Grigoriev I."/>
        </authorList>
    </citation>
    <scope>NUCLEOTIDE SEQUENCE</scope>
    <source>
        <strain evidence="2">CBS 116435</strain>
    </source>
</reference>
<dbReference type="InterPro" id="IPR038883">
    <property type="entry name" value="AN11006-like"/>
</dbReference>
<dbReference type="Proteomes" id="UP000799441">
    <property type="component" value="Unassembled WGS sequence"/>
</dbReference>
<accession>A0A9P4ULK1</accession>
<name>A0A9P4ULK1_9PEZI</name>
<gene>
    <name evidence="2" type="ORF">K431DRAFT_128239</name>
</gene>
<dbReference type="EMBL" id="MU003822">
    <property type="protein sequence ID" value="KAF2718604.1"/>
    <property type="molecule type" value="Genomic_DNA"/>
</dbReference>
<sequence length="431" mass="48529">MLRHIRQRLVAALKKKFSKSPKSTAILGAVRLSATAEAGGDHSKAWELSNPIPSHPCQHPHRMDPDPEDDPFASMSDELFDELTPESSTAKVAVDFGSCQKYRHFSFDLPVECQPFPFPIFGSRSMEAYQSLPSLRLSGLKSEGRKRKTSSTQPRAKTARCPRRAQKRSLSPAQRPKQRRPPSTYLLPLPAKQPAYVRPLTFFDLPGEIRNQIYSYFAMLGPDPIEARFRHVLVPRKTAKARTKHEKLVRRYPQEPHLAAVNHQLRDEVLSMFYSENRFTFARSSGRAAKSTTFDMTSARMIQHWGPKTPTAAVALNHVEIRFVAPAPWSLPHVSFSIAKTPSGSLEVKQTPLMDLFCNCLEERMARELIPSMMRANGKKMPHSICQVATFLATKREGSLCASGKSTKCKTCQQKRLLKGLVDDDDTIMES</sequence>
<evidence type="ECO:0000313" key="3">
    <source>
        <dbReference type="Proteomes" id="UP000799441"/>
    </source>
</evidence>
<feature type="compositionally biased region" description="Basic residues" evidence="1">
    <location>
        <begin position="157"/>
        <end position="167"/>
    </location>
</feature>
<organism evidence="2 3">
    <name type="scientific">Polychaeton citri CBS 116435</name>
    <dbReference type="NCBI Taxonomy" id="1314669"/>
    <lineage>
        <taxon>Eukaryota</taxon>
        <taxon>Fungi</taxon>
        <taxon>Dikarya</taxon>
        <taxon>Ascomycota</taxon>
        <taxon>Pezizomycotina</taxon>
        <taxon>Dothideomycetes</taxon>
        <taxon>Dothideomycetidae</taxon>
        <taxon>Capnodiales</taxon>
        <taxon>Capnodiaceae</taxon>
        <taxon>Polychaeton</taxon>
    </lineage>
</organism>
<evidence type="ECO:0000256" key="1">
    <source>
        <dbReference type="SAM" id="MobiDB-lite"/>
    </source>
</evidence>
<dbReference type="PANTHER" id="PTHR42085:SF2">
    <property type="entry name" value="F-BOX DOMAIN-CONTAINING PROTEIN"/>
    <property type="match status" value="1"/>
</dbReference>
<dbReference type="PANTHER" id="PTHR42085">
    <property type="entry name" value="F-BOX DOMAIN-CONTAINING PROTEIN"/>
    <property type="match status" value="1"/>
</dbReference>
<dbReference type="AlphaFoldDB" id="A0A9P4ULK1"/>
<proteinExistence type="predicted"/>
<evidence type="ECO:0000313" key="2">
    <source>
        <dbReference type="EMBL" id="KAF2718604.1"/>
    </source>
</evidence>
<comment type="caution">
    <text evidence="2">The sequence shown here is derived from an EMBL/GenBank/DDBJ whole genome shotgun (WGS) entry which is preliminary data.</text>
</comment>
<keyword evidence="3" id="KW-1185">Reference proteome</keyword>
<evidence type="ECO:0008006" key="4">
    <source>
        <dbReference type="Google" id="ProtNLM"/>
    </source>
</evidence>